<dbReference type="Gene3D" id="3.20.20.480">
    <property type="entry name" value="Trimethylamine methyltransferase-like"/>
    <property type="match status" value="1"/>
</dbReference>
<dbReference type="AlphaFoldDB" id="A0A8J6NIX5"/>
<evidence type="ECO:0000256" key="4">
    <source>
        <dbReference type="SAM" id="MobiDB-lite"/>
    </source>
</evidence>
<protein>
    <submittedName>
        <fullName evidence="5">Trimethylamine methyltransferase family protein</fullName>
    </submittedName>
</protein>
<name>A0A8J6NIX5_9CHLR</name>
<accession>A0A8J6NIX5</accession>
<comment type="similarity">
    <text evidence="1">Belongs to the trimethylamine methyltransferase family.</text>
</comment>
<comment type="caution">
    <text evidence="5">The sequence shown here is derived from an EMBL/GenBank/DDBJ whole genome shotgun (WGS) entry which is preliminary data.</text>
</comment>
<dbReference type="EMBL" id="JACNJN010000095">
    <property type="protein sequence ID" value="MBC8335225.1"/>
    <property type="molecule type" value="Genomic_DNA"/>
</dbReference>
<dbReference type="InterPro" id="IPR038601">
    <property type="entry name" value="MttB-like_sf"/>
</dbReference>
<dbReference type="Pfam" id="PF06253">
    <property type="entry name" value="MTTB"/>
    <property type="match status" value="1"/>
</dbReference>
<dbReference type="GO" id="GO:0008168">
    <property type="term" value="F:methyltransferase activity"/>
    <property type="evidence" value="ECO:0007669"/>
    <property type="project" value="UniProtKB-KW"/>
</dbReference>
<dbReference type="GO" id="GO:0015948">
    <property type="term" value="P:methanogenesis"/>
    <property type="evidence" value="ECO:0007669"/>
    <property type="project" value="InterPro"/>
</dbReference>
<keyword evidence="2 5" id="KW-0489">Methyltransferase</keyword>
<dbReference type="Proteomes" id="UP000614469">
    <property type="component" value="Unassembled WGS sequence"/>
</dbReference>
<gene>
    <name evidence="5" type="ORF">H8E29_08175</name>
</gene>
<evidence type="ECO:0000313" key="6">
    <source>
        <dbReference type="Proteomes" id="UP000614469"/>
    </source>
</evidence>
<evidence type="ECO:0000256" key="2">
    <source>
        <dbReference type="ARBA" id="ARBA00022603"/>
    </source>
</evidence>
<evidence type="ECO:0000256" key="3">
    <source>
        <dbReference type="ARBA" id="ARBA00022679"/>
    </source>
</evidence>
<feature type="region of interest" description="Disordered" evidence="4">
    <location>
        <begin position="466"/>
        <end position="486"/>
    </location>
</feature>
<evidence type="ECO:0000256" key="1">
    <source>
        <dbReference type="ARBA" id="ARBA00007137"/>
    </source>
</evidence>
<dbReference type="CDD" id="cd14473">
    <property type="entry name" value="FERM_B-lobe"/>
    <property type="match status" value="1"/>
</dbReference>
<proteinExistence type="inferred from homology"/>
<dbReference type="InterPro" id="IPR019748">
    <property type="entry name" value="FERM_central"/>
</dbReference>
<sequence>MQPKLNLLSDELVTQILEEGFALLMNPGIQVKNDEALSLLADAGAEVDMDNKIAKIPEKLARQALETRPSEFYLYNLDGVQVVHYGGDTVQFTPGSGGITILDRETQRQRQPLTEDFVNFVKLVEMLPQVDAQSTAFIASDVPEAIGDLYRLYLALNYMHKPIVTGAFEKETWWTMKDMLVAVSGSEKNLAEKPIAVFDVCPSPPLKWSDITCQNLIDCAKNNIPAQLISMPMTGANSPVTLAGAVVQHTAECLSGVTINQLVNPGAPIVWGGSPAIFDMRKGTTPMGAIGTWMINCAYVQVGKVLGMPTHSYLGMSDAKIVDAQCGLESSSAFFAALAGANMVSGPGMMDYESCLSYEKMVVDAEILGMAKRLVAGIDGRQTPIALDIMQELGHKGNYLSHPHTKKWFREEMYIPSEVIDRDTMEAWEKKGSKSTWDRAQERVDELLKKYEPSPMSEDVKKELHDITTNAANNAGMKKLPPLPKD</sequence>
<keyword evidence="3" id="KW-0808">Transferase</keyword>
<reference evidence="5 6" key="1">
    <citation type="submission" date="2020-08" db="EMBL/GenBank/DDBJ databases">
        <title>Bridging the membrane lipid divide: bacteria of the FCB group superphylum have the potential to synthesize archaeal ether lipids.</title>
        <authorList>
            <person name="Villanueva L."/>
            <person name="Von Meijenfeldt F.A.B."/>
            <person name="Westbye A.B."/>
            <person name="Yadav S."/>
            <person name="Hopmans E.C."/>
            <person name="Dutilh B.E."/>
            <person name="Sinninghe Damste J.S."/>
        </authorList>
    </citation>
    <scope>NUCLEOTIDE SEQUENCE [LARGE SCALE GENOMIC DNA]</scope>
    <source>
        <strain evidence="5">NIOZ-UU36</strain>
    </source>
</reference>
<dbReference type="GO" id="GO:0032259">
    <property type="term" value="P:methylation"/>
    <property type="evidence" value="ECO:0007669"/>
    <property type="project" value="UniProtKB-KW"/>
</dbReference>
<evidence type="ECO:0000313" key="5">
    <source>
        <dbReference type="EMBL" id="MBC8335225.1"/>
    </source>
</evidence>
<dbReference type="InterPro" id="IPR010426">
    <property type="entry name" value="MTTB_MeTrfase"/>
</dbReference>
<organism evidence="5 6">
    <name type="scientific">Candidatus Desulfolinea nitratireducens</name>
    <dbReference type="NCBI Taxonomy" id="2841698"/>
    <lineage>
        <taxon>Bacteria</taxon>
        <taxon>Bacillati</taxon>
        <taxon>Chloroflexota</taxon>
        <taxon>Anaerolineae</taxon>
        <taxon>Anaerolineales</taxon>
        <taxon>Anaerolineales incertae sedis</taxon>
        <taxon>Candidatus Desulfolinea</taxon>
    </lineage>
</organism>